<name>A0A2H6KHZ1_9APIC</name>
<dbReference type="GeneID" id="39876375"/>
<gene>
    <name evidence="2" type="ORF">BOVATA_040980</name>
</gene>
<accession>A0A2H6KHZ1</accession>
<evidence type="ECO:0000256" key="1">
    <source>
        <dbReference type="SAM" id="MobiDB-lite"/>
    </source>
</evidence>
<organism evidence="2 3">
    <name type="scientific">Babesia ovata</name>
    <dbReference type="NCBI Taxonomy" id="189622"/>
    <lineage>
        <taxon>Eukaryota</taxon>
        <taxon>Sar</taxon>
        <taxon>Alveolata</taxon>
        <taxon>Apicomplexa</taxon>
        <taxon>Aconoidasida</taxon>
        <taxon>Piroplasmida</taxon>
        <taxon>Babesiidae</taxon>
        <taxon>Babesia</taxon>
    </lineage>
</organism>
<comment type="caution">
    <text evidence="2">The sequence shown here is derived from an EMBL/GenBank/DDBJ whole genome shotgun (WGS) entry which is preliminary data.</text>
</comment>
<dbReference type="AlphaFoldDB" id="A0A2H6KHZ1"/>
<evidence type="ECO:0000313" key="2">
    <source>
        <dbReference type="EMBL" id="GBE62605.1"/>
    </source>
</evidence>
<evidence type="ECO:0000313" key="3">
    <source>
        <dbReference type="Proteomes" id="UP000236319"/>
    </source>
</evidence>
<dbReference type="VEuPathDB" id="PiroplasmaDB:BOVATA_040980"/>
<dbReference type="EMBL" id="BDSA01000005">
    <property type="protein sequence ID" value="GBE62605.1"/>
    <property type="molecule type" value="Genomic_DNA"/>
</dbReference>
<dbReference type="Proteomes" id="UP000236319">
    <property type="component" value="Unassembled WGS sequence"/>
</dbReference>
<protein>
    <submittedName>
        <fullName evidence="2">Filamentous hemagglutinin family domain-containing protein, putative</fullName>
    </submittedName>
</protein>
<dbReference type="RefSeq" id="XP_028868848.1">
    <property type="nucleotide sequence ID" value="XM_029013015.1"/>
</dbReference>
<keyword evidence="3" id="KW-1185">Reference proteome</keyword>
<reference evidence="2 3" key="1">
    <citation type="journal article" date="2017" name="BMC Genomics">
        <title>Whole-genome assembly of Babesia ovata and comparative genomics between closely related pathogens.</title>
        <authorList>
            <person name="Yamagishi J."/>
            <person name="Asada M."/>
            <person name="Hakimi H."/>
            <person name="Tanaka T.Q."/>
            <person name="Sugimoto C."/>
            <person name="Kawazu S."/>
        </authorList>
    </citation>
    <scope>NUCLEOTIDE SEQUENCE [LARGE SCALE GENOMIC DNA]</scope>
    <source>
        <strain evidence="2 3">Miyake</strain>
    </source>
</reference>
<sequence length="143" mass="15021">MSCHVSHGDCLVPCLPPNSLTNQTAYLAPNQVADQAPNQNADLAPNQNADLAPNQTADQTSYLAPNQVADQAPNQNADLAPNQTADQTSYLAPNLRCNPLAALPCPSSLCCLALTPKGACFIPPCRWTEAADASHHVPLAPLK</sequence>
<proteinExistence type="predicted"/>
<feature type="region of interest" description="Disordered" evidence="1">
    <location>
        <begin position="37"/>
        <end position="60"/>
    </location>
</feature>